<feature type="chain" id="PRO_5038390701" evidence="3">
    <location>
        <begin position="26"/>
        <end position="362"/>
    </location>
</feature>
<evidence type="ECO:0000256" key="2">
    <source>
        <dbReference type="RuleBase" id="RU361163"/>
    </source>
</evidence>
<accession>A0A3N1GRC2</accession>
<dbReference type="InterPro" id="IPR001919">
    <property type="entry name" value="CBD2"/>
</dbReference>
<dbReference type="InterPro" id="IPR008965">
    <property type="entry name" value="CBM2/CBM3_carb-bd_dom_sf"/>
</dbReference>
<evidence type="ECO:0000259" key="4">
    <source>
        <dbReference type="PROSITE" id="PS51173"/>
    </source>
</evidence>
<dbReference type="RefSeq" id="WP_123678549.1">
    <property type="nucleotide sequence ID" value="NZ_RJKL01000001.1"/>
</dbReference>
<dbReference type="InterPro" id="IPR002594">
    <property type="entry name" value="GH12"/>
</dbReference>
<dbReference type="Gene3D" id="2.60.120.180">
    <property type="match status" value="1"/>
</dbReference>
<dbReference type="GO" id="GO:0008810">
    <property type="term" value="F:cellulase activity"/>
    <property type="evidence" value="ECO:0007669"/>
    <property type="project" value="InterPro"/>
</dbReference>
<proteinExistence type="inferred from homology"/>
<keyword evidence="3" id="KW-0732">Signal</keyword>
<organism evidence="5 6">
    <name type="scientific">Couchioplanes caeruleus</name>
    <dbReference type="NCBI Taxonomy" id="56438"/>
    <lineage>
        <taxon>Bacteria</taxon>
        <taxon>Bacillati</taxon>
        <taxon>Actinomycetota</taxon>
        <taxon>Actinomycetes</taxon>
        <taxon>Micromonosporales</taxon>
        <taxon>Micromonosporaceae</taxon>
        <taxon>Couchioplanes</taxon>
    </lineage>
</organism>
<dbReference type="SUPFAM" id="SSF49384">
    <property type="entry name" value="Carbohydrate-binding domain"/>
    <property type="match status" value="1"/>
</dbReference>
<dbReference type="OrthoDB" id="2557744at2"/>
<feature type="signal peptide" evidence="3">
    <location>
        <begin position="1"/>
        <end position="25"/>
    </location>
</feature>
<keyword evidence="2" id="KW-0119">Carbohydrate metabolism</keyword>
<dbReference type="PANTHER" id="PTHR34002:SF9">
    <property type="entry name" value="XYLOGLUCAN-SPECIFIC ENDO-BETA-1,4-GLUCANASE A"/>
    <property type="match status" value="1"/>
</dbReference>
<evidence type="ECO:0000256" key="1">
    <source>
        <dbReference type="ARBA" id="ARBA00005519"/>
    </source>
</evidence>
<evidence type="ECO:0000313" key="6">
    <source>
        <dbReference type="Proteomes" id="UP000271683"/>
    </source>
</evidence>
<protein>
    <submittedName>
        <fullName evidence="5">Cellulose binding domain-containing protein</fullName>
    </submittedName>
</protein>
<gene>
    <name evidence="5" type="ORF">EDD30_5720</name>
</gene>
<dbReference type="Proteomes" id="UP000271683">
    <property type="component" value="Unassembled WGS sequence"/>
</dbReference>
<evidence type="ECO:0000256" key="3">
    <source>
        <dbReference type="SAM" id="SignalP"/>
    </source>
</evidence>
<dbReference type="PANTHER" id="PTHR34002">
    <property type="entry name" value="BLR1656 PROTEIN"/>
    <property type="match status" value="1"/>
</dbReference>
<dbReference type="PROSITE" id="PS51173">
    <property type="entry name" value="CBM2"/>
    <property type="match status" value="1"/>
</dbReference>
<dbReference type="GO" id="GO:0000272">
    <property type="term" value="P:polysaccharide catabolic process"/>
    <property type="evidence" value="ECO:0007669"/>
    <property type="project" value="UniProtKB-KW"/>
</dbReference>
<dbReference type="InterPro" id="IPR013319">
    <property type="entry name" value="GH11/12"/>
</dbReference>
<dbReference type="Gene3D" id="2.60.40.290">
    <property type="match status" value="1"/>
</dbReference>
<dbReference type="Pfam" id="PF00553">
    <property type="entry name" value="CBM_2"/>
    <property type="match status" value="1"/>
</dbReference>
<dbReference type="AlphaFoldDB" id="A0A3N1GRC2"/>
<comment type="caution">
    <text evidence="5">The sequence shown here is derived from an EMBL/GenBank/DDBJ whole genome shotgun (WGS) entry which is preliminary data.</text>
</comment>
<evidence type="ECO:0000313" key="5">
    <source>
        <dbReference type="EMBL" id="ROP32772.1"/>
    </source>
</evidence>
<dbReference type="SMART" id="SM00637">
    <property type="entry name" value="CBD_II"/>
    <property type="match status" value="1"/>
</dbReference>
<feature type="domain" description="CBM2" evidence="4">
    <location>
        <begin position="255"/>
        <end position="362"/>
    </location>
</feature>
<name>A0A3N1GRC2_9ACTN</name>
<keyword evidence="2" id="KW-0326">Glycosidase</keyword>
<sequence>MRRAVRVLAAAVLFAAASLTTFAFAGSAQADTQICEQFGSTTLGGRYVVMNNRWGSAAEQCINVTDSGFVITSQRGTGDTGGAPVSYPAVYYGCHYANCSPGTNLPLQLAAISSVTSAVSYHYESGATYDAAYDIWLDPTPRRDGVNAMEIMIWFHRQGPVQPVGAAVGTATIGGRAWEVWRGNNGANEVISYVAPAPITSWTFSVLNFIDDVKRRGAVTDAWYLTSVQAGFEPWIGGVGLAVTDFSAEVNGGSTPPEPASCRVTYAADTWDTGFVATVTVAVAGPVDGWTLGFTLPTGQRITHAWNAAVAGDSGAVTARDLGYNGRIPAGGRTSFGFQGSHNGGFATPAAFTLNGAACTKT</sequence>
<keyword evidence="2" id="KW-0624">Polysaccharide degradation</keyword>
<dbReference type="GO" id="GO:0030247">
    <property type="term" value="F:polysaccharide binding"/>
    <property type="evidence" value="ECO:0007669"/>
    <property type="project" value="UniProtKB-UniRule"/>
</dbReference>
<dbReference type="SUPFAM" id="SSF49899">
    <property type="entry name" value="Concanavalin A-like lectins/glucanases"/>
    <property type="match status" value="1"/>
</dbReference>
<comment type="similarity">
    <text evidence="1 2">Belongs to the glycosyl hydrolase 12 (cellulase H) family.</text>
</comment>
<reference evidence="5 6" key="1">
    <citation type="submission" date="2018-11" db="EMBL/GenBank/DDBJ databases">
        <title>Sequencing the genomes of 1000 actinobacteria strains.</title>
        <authorList>
            <person name="Klenk H.-P."/>
        </authorList>
    </citation>
    <scope>NUCLEOTIDE SEQUENCE [LARGE SCALE GENOMIC DNA]</scope>
    <source>
        <strain evidence="5 6">DSM 43634</strain>
    </source>
</reference>
<dbReference type="InterPro" id="IPR013320">
    <property type="entry name" value="ConA-like_dom_sf"/>
</dbReference>
<dbReference type="InterPro" id="IPR012291">
    <property type="entry name" value="CBM2_carb-bd_dom_sf"/>
</dbReference>
<dbReference type="EMBL" id="RJKL01000001">
    <property type="protein sequence ID" value="ROP32772.1"/>
    <property type="molecule type" value="Genomic_DNA"/>
</dbReference>
<keyword evidence="2" id="KW-0378">Hydrolase</keyword>
<dbReference type="Pfam" id="PF01670">
    <property type="entry name" value="Glyco_hydro_12"/>
    <property type="match status" value="1"/>
</dbReference>